<feature type="region of interest" description="Disordered" evidence="12">
    <location>
        <begin position="276"/>
        <end position="310"/>
    </location>
</feature>
<sequence>MGKPICISSDEEDDIWEYNSQKRSSICSSSVGSKRPVTSRRKPLPQKHIKQEEGVQRDIKSEKNKQKTKRKKIAKEPTPAIKEEQTPNSKRQCPVCQMPFTLLSKIETPSWHIDQCLMEPNAAHPECTDGKDCQSTIASHYQRFRHTQLARSRRKSVEVTTQKGDIGSAKVKLQFDEPPSTMTGKTKIHVPGSSSACSQTLDSVSPVSNAHRSDKDVCDLDTDDSLPAMDLASGRLLHRGSTQLIADIKPVVPSSSDSESSLDLIRGRKVRKLSSESNKSVIQLSSESEMDVLKDNEKRERRNSSEHSEVRKLFRGASDGDTCCSDELDCKREILTAVKITNLSNITQHKGDTHKEESQVITRVNASDLILCTSNNTDQSIEDIFDVHDEDRTVSQMLQDVDGEERSEDTGEIDNELMDAKNRNQAKESVSKVLMKLSKEEDGGSEGKNSKIVKLFRTSAHSIDLAGKKMTINDSTSRVQKNCTKGYASEKNILVNDQSEPNRRRDKSKQINESLAKSKVPLNFDESTTDSGIGFFAKKRRLLESGNTDDACVTRNITTLKSANEDKDTDRESPTGCQTERHISETHMSSEADDESSLIECMLKGQSNLNNKIKVFKTESGKGPKRRNTSKMPDETSKSKKLKGLAGGQRSLTSFFKSVKSEDIVIRTDSSSSDDFAKMTSDGKCCLNCTAYESECAKKSVSAGVNDDSKGVNKSCETMEMFSPKVSDANVKQVNISLSNSRGNSHCQETLSKRSVSVNHGICTNTPEFLIQEICTVSQNTFSKIGSIGLPEIPTDQGGGFCSENDEGSFEEDVTGCSASPGDSVKNKRAVIDRVSTDGGLMNYVAVKVNQIRKNAADILMASSRFVYHNMSGVSTAPAKQQEWGRSIDSVTSEGTSLSGNSSSRQCPFYKKIPGTSFTVDAFRYGLIPDCTAYFLSHFHYDHYMGLNKKFMGNIYCSQITANLVCKQLGVDRKCVHPLQLNTTSEIDGVSVTLLEANHCPGAVLILFRLKTGKVHLHTGDFRASRSMECYTELCNVKVNALFLDTTYCDPQYVFPPQEEVIQFAVKLAKEARAKNRNTLIVCGSYTIGKERIFSAISEALDCKICVTKEKLGVLMCLEDPLLLRRCVVGWHHSGLHVVPMNKLNHKGLKEHMQLSGKGYTSVLALEPTGWTQARNKTLSDLTPKLDRDGITLYGVPYSEHSSFLEMKRFVQFIQPERILPTVNNGNVHSRRKMEVIFETWKAEQLQH</sequence>
<feature type="domain" description="UBZ4-type" evidence="13">
    <location>
        <begin position="90"/>
        <end position="121"/>
    </location>
</feature>
<keyword evidence="7 11" id="KW-0234">DNA repair</keyword>
<gene>
    <name evidence="14" type="ORF">DPMN_165535</name>
</gene>
<feature type="region of interest" description="Disordered" evidence="12">
    <location>
        <begin position="617"/>
        <end position="646"/>
    </location>
</feature>
<dbReference type="GO" id="GO:0036297">
    <property type="term" value="P:interstrand cross-link repair"/>
    <property type="evidence" value="ECO:0007669"/>
    <property type="project" value="TreeGrafter"/>
</dbReference>
<dbReference type="AlphaFoldDB" id="A0A9D4EX14"/>
<proteinExistence type="inferred from homology"/>
<keyword evidence="8" id="KW-0539">Nucleus</keyword>
<comment type="caution">
    <text evidence="14">The sequence shown here is derived from an EMBL/GenBank/DDBJ whole genome shotgun (WGS) entry which is preliminary data.</text>
</comment>
<evidence type="ECO:0000256" key="8">
    <source>
        <dbReference type="ARBA" id="ARBA00023242"/>
    </source>
</evidence>
<accession>A0A9D4EX14</accession>
<evidence type="ECO:0000259" key="13">
    <source>
        <dbReference type="PROSITE" id="PS51908"/>
    </source>
</evidence>
<feature type="compositionally biased region" description="Basic and acidic residues" evidence="12">
    <location>
        <begin position="49"/>
        <end position="65"/>
    </location>
</feature>
<name>A0A9D4EX14_DREPO</name>
<feature type="compositionally biased region" description="Basic and acidic residues" evidence="12">
    <location>
        <begin position="563"/>
        <end position="590"/>
    </location>
</feature>
<feature type="region of interest" description="Disordered" evidence="12">
    <location>
        <begin position="490"/>
        <end position="514"/>
    </location>
</feature>
<evidence type="ECO:0000313" key="14">
    <source>
        <dbReference type="EMBL" id="KAH3787411.1"/>
    </source>
</evidence>
<dbReference type="SUPFAM" id="SSF56281">
    <property type="entry name" value="Metallo-hydrolase/oxidoreductase"/>
    <property type="match status" value="1"/>
</dbReference>
<dbReference type="Proteomes" id="UP000828390">
    <property type="component" value="Unassembled WGS sequence"/>
</dbReference>
<reference evidence="14" key="1">
    <citation type="journal article" date="2019" name="bioRxiv">
        <title>The Genome of the Zebra Mussel, Dreissena polymorpha: A Resource for Invasive Species Research.</title>
        <authorList>
            <person name="McCartney M.A."/>
            <person name="Auch B."/>
            <person name="Kono T."/>
            <person name="Mallez S."/>
            <person name="Zhang Y."/>
            <person name="Obille A."/>
            <person name="Becker A."/>
            <person name="Abrahante J.E."/>
            <person name="Garbe J."/>
            <person name="Badalamenti J.P."/>
            <person name="Herman A."/>
            <person name="Mangelson H."/>
            <person name="Liachko I."/>
            <person name="Sullivan S."/>
            <person name="Sone E.D."/>
            <person name="Koren S."/>
            <person name="Silverstein K.A.T."/>
            <person name="Beckman K.B."/>
            <person name="Gohl D.M."/>
        </authorList>
    </citation>
    <scope>NUCLEOTIDE SEQUENCE</scope>
    <source>
        <strain evidence="14">Duluth1</strain>
        <tissue evidence="14">Whole animal</tissue>
    </source>
</reference>
<dbReference type="Gene3D" id="3.40.50.12650">
    <property type="match status" value="1"/>
</dbReference>
<feature type="compositionally biased region" description="Polar residues" evidence="12">
    <location>
        <begin position="192"/>
        <end position="210"/>
    </location>
</feature>
<keyword evidence="5 11" id="KW-0863">Zinc-finger</keyword>
<evidence type="ECO:0000256" key="4">
    <source>
        <dbReference type="ARBA" id="ARBA00022763"/>
    </source>
</evidence>
<evidence type="ECO:0000256" key="10">
    <source>
        <dbReference type="ARBA" id="ARBA00078423"/>
    </source>
</evidence>
<evidence type="ECO:0000313" key="15">
    <source>
        <dbReference type="Proteomes" id="UP000828390"/>
    </source>
</evidence>
<keyword evidence="3" id="KW-0479">Metal-binding</keyword>
<feature type="region of interest" description="Disordered" evidence="12">
    <location>
        <begin position="176"/>
        <end position="216"/>
    </location>
</feature>
<evidence type="ECO:0000256" key="7">
    <source>
        <dbReference type="ARBA" id="ARBA00023204"/>
    </source>
</evidence>
<feature type="region of interest" description="Disordered" evidence="12">
    <location>
        <begin position="26"/>
        <end position="91"/>
    </location>
</feature>
<evidence type="ECO:0000256" key="9">
    <source>
        <dbReference type="ARBA" id="ARBA00069609"/>
    </source>
</evidence>
<dbReference type="PANTHER" id="PTHR23240">
    <property type="entry name" value="DNA CROSS-LINK REPAIR PROTEIN PSO2/SNM1-RELATED"/>
    <property type="match status" value="1"/>
</dbReference>
<dbReference type="GO" id="GO:0006303">
    <property type="term" value="P:double-strand break repair via nonhomologous end joining"/>
    <property type="evidence" value="ECO:0007669"/>
    <property type="project" value="TreeGrafter"/>
</dbReference>
<feature type="compositionally biased region" description="Polar residues" evidence="12">
    <location>
        <begin position="276"/>
        <end position="287"/>
    </location>
</feature>
<comment type="subcellular location">
    <subcellularLocation>
        <location evidence="1">Nucleus</location>
    </subcellularLocation>
</comment>
<dbReference type="Pfam" id="PF07522">
    <property type="entry name" value="DRMBL"/>
    <property type="match status" value="1"/>
</dbReference>
<evidence type="ECO:0000256" key="6">
    <source>
        <dbReference type="ARBA" id="ARBA00022833"/>
    </source>
</evidence>
<evidence type="ECO:0000256" key="11">
    <source>
        <dbReference type="PROSITE-ProRule" id="PRU01256"/>
    </source>
</evidence>
<dbReference type="GO" id="GO:0003684">
    <property type="term" value="F:damaged DNA binding"/>
    <property type="evidence" value="ECO:0007669"/>
    <property type="project" value="TreeGrafter"/>
</dbReference>
<feature type="compositionally biased region" description="Basic and acidic residues" evidence="12">
    <location>
        <begin position="291"/>
        <end position="310"/>
    </location>
</feature>
<evidence type="ECO:0000256" key="3">
    <source>
        <dbReference type="ARBA" id="ARBA00022723"/>
    </source>
</evidence>
<feature type="region of interest" description="Disordered" evidence="12">
    <location>
        <begin position="563"/>
        <end position="592"/>
    </location>
</feature>
<evidence type="ECO:0000256" key="2">
    <source>
        <dbReference type="ARBA" id="ARBA00010304"/>
    </source>
</evidence>
<dbReference type="PANTHER" id="PTHR23240:SF6">
    <property type="entry name" value="DNA CROSS-LINK REPAIR 1A PROTEIN"/>
    <property type="match status" value="1"/>
</dbReference>
<evidence type="ECO:0000256" key="5">
    <source>
        <dbReference type="ARBA" id="ARBA00022771"/>
    </source>
</evidence>
<dbReference type="GO" id="GO:0035312">
    <property type="term" value="F:5'-3' DNA exonuclease activity"/>
    <property type="evidence" value="ECO:0007669"/>
    <property type="project" value="TreeGrafter"/>
</dbReference>
<dbReference type="OrthoDB" id="262529at2759"/>
<dbReference type="GO" id="GO:0008270">
    <property type="term" value="F:zinc ion binding"/>
    <property type="evidence" value="ECO:0007669"/>
    <property type="project" value="UniProtKB-KW"/>
</dbReference>
<dbReference type="InterPro" id="IPR011084">
    <property type="entry name" value="DRMBL"/>
</dbReference>
<keyword evidence="6" id="KW-0862">Zinc</keyword>
<keyword evidence="4 11" id="KW-0227">DNA damage</keyword>
<dbReference type="InterPro" id="IPR036866">
    <property type="entry name" value="RibonucZ/Hydroxyglut_hydro"/>
</dbReference>
<organism evidence="14 15">
    <name type="scientific">Dreissena polymorpha</name>
    <name type="common">Zebra mussel</name>
    <name type="synonym">Mytilus polymorpha</name>
    <dbReference type="NCBI Taxonomy" id="45954"/>
    <lineage>
        <taxon>Eukaryota</taxon>
        <taxon>Metazoa</taxon>
        <taxon>Spiralia</taxon>
        <taxon>Lophotrochozoa</taxon>
        <taxon>Mollusca</taxon>
        <taxon>Bivalvia</taxon>
        <taxon>Autobranchia</taxon>
        <taxon>Heteroconchia</taxon>
        <taxon>Euheterodonta</taxon>
        <taxon>Imparidentia</taxon>
        <taxon>Neoheterodontei</taxon>
        <taxon>Myida</taxon>
        <taxon>Dreissenoidea</taxon>
        <taxon>Dreissenidae</taxon>
        <taxon>Dreissena</taxon>
    </lineage>
</organism>
<dbReference type="PROSITE" id="PS51908">
    <property type="entry name" value="ZF_UBZ4"/>
    <property type="match status" value="1"/>
</dbReference>
<dbReference type="Gene3D" id="3.60.15.10">
    <property type="entry name" value="Ribonuclease Z/Hydroxyacylglutathione hydrolase-like"/>
    <property type="match status" value="1"/>
</dbReference>
<dbReference type="FunFam" id="3.40.50.12650:FF:000001">
    <property type="entry name" value="DNA cross-link repair 1A"/>
    <property type="match status" value="1"/>
</dbReference>
<evidence type="ECO:0000256" key="12">
    <source>
        <dbReference type="SAM" id="MobiDB-lite"/>
    </source>
</evidence>
<protein>
    <recommendedName>
        <fullName evidence="9">DNA cross-link repair 1A protein</fullName>
    </recommendedName>
    <alternativeName>
        <fullName evidence="10">SNM1 homolog A</fullName>
    </alternativeName>
</protein>
<dbReference type="FunFam" id="3.60.15.10:FF:000010">
    <property type="entry name" value="DNA cross-link repair 1A"/>
    <property type="match status" value="1"/>
</dbReference>
<feature type="compositionally biased region" description="Basic residues" evidence="12">
    <location>
        <begin position="37"/>
        <end position="48"/>
    </location>
</feature>
<comment type="similarity">
    <text evidence="2">Belongs to the DNA repair metallo-beta-lactamase (DRMBL) family.</text>
</comment>
<evidence type="ECO:0000256" key="1">
    <source>
        <dbReference type="ARBA" id="ARBA00004123"/>
    </source>
</evidence>
<reference evidence="14" key="2">
    <citation type="submission" date="2020-11" db="EMBL/GenBank/DDBJ databases">
        <authorList>
            <person name="McCartney M.A."/>
            <person name="Auch B."/>
            <person name="Kono T."/>
            <person name="Mallez S."/>
            <person name="Becker A."/>
            <person name="Gohl D.M."/>
            <person name="Silverstein K.A.T."/>
            <person name="Koren S."/>
            <person name="Bechman K.B."/>
            <person name="Herman A."/>
            <person name="Abrahante J.E."/>
            <person name="Garbe J."/>
        </authorList>
    </citation>
    <scope>NUCLEOTIDE SEQUENCE</scope>
    <source>
        <strain evidence="14">Duluth1</strain>
        <tissue evidence="14">Whole animal</tissue>
    </source>
</reference>
<keyword evidence="15" id="KW-1185">Reference proteome</keyword>
<dbReference type="GO" id="GO:0005634">
    <property type="term" value="C:nucleus"/>
    <property type="evidence" value="ECO:0007669"/>
    <property type="project" value="UniProtKB-SubCell"/>
</dbReference>
<dbReference type="CDD" id="cd16273">
    <property type="entry name" value="SNM1A-1C-like_MBL-fold"/>
    <property type="match status" value="1"/>
</dbReference>
<dbReference type="InterPro" id="IPR006642">
    <property type="entry name" value="Rad18_UBZ4"/>
</dbReference>
<dbReference type="EMBL" id="JAIWYP010000008">
    <property type="protein sequence ID" value="KAH3787411.1"/>
    <property type="molecule type" value="Genomic_DNA"/>
</dbReference>